<dbReference type="Gene3D" id="1.10.10.10">
    <property type="entry name" value="Winged helix-like DNA-binding domain superfamily/Winged helix DNA-binding domain"/>
    <property type="match status" value="1"/>
</dbReference>
<dbReference type="FunFam" id="1.10.10.10:FF:000322">
    <property type="entry name" value="Probable disease resistance protein At1g63360"/>
    <property type="match status" value="1"/>
</dbReference>
<dbReference type="EMBL" id="AP019304">
    <property type="protein sequence ID" value="BBH10106.1"/>
    <property type="molecule type" value="Genomic_DNA"/>
</dbReference>
<sequence length="267" mass="31138">MSEGGHDGCKIIATTRSQKIPFMMDFPKMMIASVCSSTGHLDVEKKRSIQILHGLERRLSKKLEVCHCGLWELDESQHKVFPALMLSLPPHLRQCFAFCSLFPKKYEFNKHKLIHLWMAEGFIPKERSKRPEDIGDEYFSKLVWISFLQEVRLHEGKEYVVLEQGRPQNWSPAEIRHSFVVYRYGARITIPKTLYEAKHLRTLLLIEDSGRLDNGDKIYSSFEYLRVLDLNHCDLVDMPNSLVDLICLRYLDLSYTLITQLPISIRP</sequence>
<proteinExistence type="predicted"/>
<dbReference type="InterPro" id="IPR036388">
    <property type="entry name" value="WH-like_DNA-bd_sf"/>
</dbReference>
<dbReference type="InterPro" id="IPR058922">
    <property type="entry name" value="WHD_DRP"/>
</dbReference>
<dbReference type="SUPFAM" id="SSF52058">
    <property type="entry name" value="L domain-like"/>
    <property type="match status" value="1"/>
</dbReference>
<dbReference type="AlphaFoldDB" id="A0A4Y1S2A8"/>
<protein>
    <submittedName>
        <fullName evidence="4">LRR and NB-ARC domains-containing disease resistance protein</fullName>
    </submittedName>
</protein>
<organism evidence="4">
    <name type="scientific">Prunus dulcis</name>
    <name type="common">Almond</name>
    <name type="synonym">Amygdalus dulcis</name>
    <dbReference type="NCBI Taxonomy" id="3755"/>
    <lineage>
        <taxon>Eukaryota</taxon>
        <taxon>Viridiplantae</taxon>
        <taxon>Streptophyta</taxon>
        <taxon>Embryophyta</taxon>
        <taxon>Tracheophyta</taxon>
        <taxon>Spermatophyta</taxon>
        <taxon>Magnoliopsida</taxon>
        <taxon>eudicotyledons</taxon>
        <taxon>Gunneridae</taxon>
        <taxon>Pentapetalae</taxon>
        <taxon>rosids</taxon>
        <taxon>fabids</taxon>
        <taxon>Rosales</taxon>
        <taxon>Rosaceae</taxon>
        <taxon>Amygdaloideae</taxon>
        <taxon>Amygdaleae</taxon>
        <taxon>Prunus</taxon>
    </lineage>
</organism>
<evidence type="ECO:0000259" key="3">
    <source>
        <dbReference type="Pfam" id="PF23559"/>
    </source>
</evidence>
<accession>A0A4Y1S2A8</accession>
<dbReference type="Gene3D" id="3.80.10.10">
    <property type="entry name" value="Ribonuclease Inhibitor"/>
    <property type="match status" value="1"/>
</dbReference>
<dbReference type="PANTHER" id="PTHR23155:SF1205">
    <property type="entry name" value="DISEASE RESISTANCE PROTEIN RPM1"/>
    <property type="match status" value="1"/>
</dbReference>
<dbReference type="GO" id="GO:0098542">
    <property type="term" value="P:defense response to other organism"/>
    <property type="evidence" value="ECO:0007669"/>
    <property type="project" value="TreeGrafter"/>
</dbReference>
<dbReference type="Pfam" id="PF23559">
    <property type="entry name" value="WHD_DRP"/>
    <property type="match status" value="1"/>
</dbReference>
<gene>
    <name evidence="4" type="ORF">Prudu_022793</name>
</gene>
<evidence type="ECO:0000256" key="1">
    <source>
        <dbReference type="ARBA" id="ARBA00022737"/>
    </source>
</evidence>
<dbReference type="PANTHER" id="PTHR23155">
    <property type="entry name" value="DISEASE RESISTANCE PROTEIN RP"/>
    <property type="match status" value="1"/>
</dbReference>
<evidence type="ECO:0000313" key="4">
    <source>
        <dbReference type="EMBL" id="BBH10106.1"/>
    </source>
</evidence>
<name>A0A4Y1S2A8_PRUDU</name>
<dbReference type="InterPro" id="IPR044974">
    <property type="entry name" value="Disease_R_plants"/>
</dbReference>
<keyword evidence="2" id="KW-0611">Plant defense</keyword>
<keyword evidence="1" id="KW-0677">Repeat</keyword>
<evidence type="ECO:0000256" key="2">
    <source>
        <dbReference type="ARBA" id="ARBA00022821"/>
    </source>
</evidence>
<reference evidence="4" key="1">
    <citation type="journal article" date="2019" name="Science">
        <title>Mutation of a bHLH transcription factor allowed almond domestication.</title>
        <authorList>
            <person name="Sanchez-Perez R."/>
            <person name="Pavan S."/>
            <person name="Mazzeo R."/>
            <person name="Moldovan C."/>
            <person name="Aiese Cigliano R."/>
            <person name="Del Cueto J."/>
            <person name="Ricciardi F."/>
            <person name="Lotti C."/>
            <person name="Ricciardi L."/>
            <person name="Dicenta F."/>
            <person name="Lopez-Marques R.L."/>
            <person name="Lindberg Moller B."/>
        </authorList>
    </citation>
    <scope>NUCLEOTIDE SEQUENCE</scope>
</reference>
<feature type="domain" description="Disease resistance protein winged helix" evidence="3">
    <location>
        <begin position="101"/>
        <end position="156"/>
    </location>
</feature>
<dbReference type="InterPro" id="IPR032675">
    <property type="entry name" value="LRR_dom_sf"/>
</dbReference>